<comment type="subcellular location">
    <subcellularLocation>
        <location evidence="1">Nucleus</location>
    </subcellularLocation>
</comment>
<organism evidence="7 8">
    <name type="scientific">Alligator mississippiensis</name>
    <name type="common">American alligator</name>
    <dbReference type="NCBI Taxonomy" id="8496"/>
    <lineage>
        <taxon>Eukaryota</taxon>
        <taxon>Metazoa</taxon>
        <taxon>Chordata</taxon>
        <taxon>Craniata</taxon>
        <taxon>Vertebrata</taxon>
        <taxon>Euteleostomi</taxon>
        <taxon>Archelosauria</taxon>
        <taxon>Archosauria</taxon>
        <taxon>Crocodylia</taxon>
        <taxon>Alligatoridae</taxon>
        <taxon>Alligatorinae</taxon>
        <taxon>Alligator</taxon>
    </lineage>
</organism>
<evidence type="ECO:0000256" key="4">
    <source>
        <dbReference type="ARBA" id="ARBA00023043"/>
    </source>
</evidence>
<evidence type="ECO:0000256" key="1">
    <source>
        <dbReference type="ARBA" id="ARBA00004123"/>
    </source>
</evidence>
<feature type="region of interest" description="Disordered" evidence="6">
    <location>
        <begin position="141"/>
        <end position="174"/>
    </location>
</feature>
<evidence type="ECO:0000313" key="7">
    <source>
        <dbReference type="EMBL" id="KYO39307.1"/>
    </source>
</evidence>
<dbReference type="GO" id="GO:0043124">
    <property type="term" value="P:negative regulation of canonical NF-kappaB signal transduction"/>
    <property type="evidence" value="ECO:0007669"/>
    <property type="project" value="InterPro"/>
</dbReference>
<evidence type="ECO:0000256" key="5">
    <source>
        <dbReference type="ARBA" id="ARBA00023242"/>
    </source>
</evidence>
<proteinExistence type="predicted"/>
<dbReference type="EMBL" id="AKHW03002316">
    <property type="protein sequence ID" value="KYO39307.1"/>
    <property type="molecule type" value="Genomic_DNA"/>
</dbReference>
<keyword evidence="8" id="KW-1185">Reference proteome</keyword>
<keyword evidence="2" id="KW-0597">Phosphoprotein</keyword>
<dbReference type="InterPro" id="IPR038753">
    <property type="entry name" value="NFKBIL1"/>
</dbReference>
<sequence length="298" mass="33757">MYGDWDGEAGIEELHLPDHLPSQDKDKLLAALKDFGTVFSNKPVFQTLFLPIVRCCPQVMRIRNQAGQIPTDLLDPVLQEEHPMEQEEEDNADSWHQKLLGECEAEAWEAGGYEEDFNREQSDYETYDAWAERIAREYTRKRGQGAGLNHGKLEDSSQGAGPSRGKAEPEPLRRPMEVEADLYRAREAAKARELQEAKRRRCEEAFTPGATSLLTYHDIPWPCPGASPEAMAAAAMMGADPGNRASFRRQLRRQQALWHPDKFTQRCGERLAQPDRRRVLDAVMALSQALNRLAESVK</sequence>
<dbReference type="PANTHER" id="PTHR15263:SF1">
    <property type="entry name" value="NF-KAPPA-B INHIBITOR-LIKE PROTEIN 1"/>
    <property type="match status" value="1"/>
</dbReference>
<evidence type="ECO:0000256" key="2">
    <source>
        <dbReference type="ARBA" id="ARBA00022553"/>
    </source>
</evidence>
<reference evidence="7 8" key="1">
    <citation type="journal article" date="2012" name="Genome Biol.">
        <title>Sequencing three crocodilian genomes to illuminate the evolution of archosaurs and amniotes.</title>
        <authorList>
            <person name="St John J.A."/>
            <person name="Braun E.L."/>
            <person name="Isberg S.R."/>
            <person name="Miles L.G."/>
            <person name="Chong A.Y."/>
            <person name="Gongora J."/>
            <person name="Dalzell P."/>
            <person name="Moran C."/>
            <person name="Bed'hom B."/>
            <person name="Abzhanov A."/>
            <person name="Burgess S.C."/>
            <person name="Cooksey A.M."/>
            <person name="Castoe T.A."/>
            <person name="Crawford N.G."/>
            <person name="Densmore L.D."/>
            <person name="Drew J.C."/>
            <person name="Edwards S.V."/>
            <person name="Faircloth B.C."/>
            <person name="Fujita M.K."/>
            <person name="Greenwold M.J."/>
            <person name="Hoffmann F.G."/>
            <person name="Howard J.M."/>
            <person name="Iguchi T."/>
            <person name="Janes D.E."/>
            <person name="Khan S.Y."/>
            <person name="Kohno S."/>
            <person name="de Koning A.J."/>
            <person name="Lance S.L."/>
            <person name="McCarthy F.M."/>
            <person name="McCormack J.E."/>
            <person name="Merchant M.E."/>
            <person name="Peterson D.G."/>
            <person name="Pollock D.D."/>
            <person name="Pourmand N."/>
            <person name="Raney B.J."/>
            <person name="Roessler K.A."/>
            <person name="Sanford J.R."/>
            <person name="Sawyer R.H."/>
            <person name="Schmidt C.J."/>
            <person name="Triplett E.W."/>
            <person name="Tuberville T.D."/>
            <person name="Venegas-Anaya M."/>
            <person name="Howard J.T."/>
            <person name="Jarvis E.D."/>
            <person name="Guillette L.J.Jr."/>
            <person name="Glenn T.C."/>
            <person name="Green R.E."/>
            <person name="Ray D.A."/>
        </authorList>
    </citation>
    <scope>NUCLEOTIDE SEQUENCE [LARGE SCALE GENOMIC DNA]</scope>
    <source>
        <strain evidence="7">KSC_2009_1</strain>
    </source>
</reference>
<evidence type="ECO:0000256" key="3">
    <source>
        <dbReference type="ARBA" id="ARBA00022737"/>
    </source>
</evidence>
<dbReference type="PANTHER" id="PTHR15263">
    <property type="entry name" value="I-KAPPA-B-LIKE PROTEIN IKBL"/>
    <property type="match status" value="1"/>
</dbReference>
<keyword evidence="3" id="KW-0677">Repeat</keyword>
<name>A0A151NR30_ALLMI</name>
<evidence type="ECO:0000256" key="6">
    <source>
        <dbReference type="SAM" id="MobiDB-lite"/>
    </source>
</evidence>
<dbReference type="eggNOG" id="ENOG502QTMZ">
    <property type="taxonomic scope" value="Eukaryota"/>
</dbReference>
<feature type="compositionally biased region" description="Basic and acidic residues" evidence="6">
    <location>
        <begin position="165"/>
        <end position="174"/>
    </location>
</feature>
<protein>
    <submittedName>
        <fullName evidence="7">NF-kappa-B inhibitor-like protein 1</fullName>
    </submittedName>
</protein>
<dbReference type="Proteomes" id="UP000050525">
    <property type="component" value="Unassembled WGS sequence"/>
</dbReference>
<keyword evidence="4" id="KW-0040">ANK repeat</keyword>
<gene>
    <name evidence="7" type="primary">NFKBIL1</name>
    <name evidence="7" type="ORF">Y1Q_0004663</name>
</gene>
<accession>A0A151NR30</accession>
<dbReference type="GO" id="GO:0034122">
    <property type="term" value="P:negative regulation of toll-like receptor signaling pathway"/>
    <property type="evidence" value="ECO:0007669"/>
    <property type="project" value="TreeGrafter"/>
</dbReference>
<dbReference type="GO" id="GO:0005634">
    <property type="term" value="C:nucleus"/>
    <property type="evidence" value="ECO:0007669"/>
    <property type="project" value="UniProtKB-SubCell"/>
</dbReference>
<dbReference type="AlphaFoldDB" id="A0A151NR30"/>
<keyword evidence="5" id="KW-0539">Nucleus</keyword>
<comment type="caution">
    <text evidence="7">The sequence shown here is derived from an EMBL/GenBank/DDBJ whole genome shotgun (WGS) entry which is preliminary data.</text>
</comment>
<evidence type="ECO:0000313" key="8">
    <source>
        <dbReference type="Proteomes" id="UP000050525"/>
    </source>
</evidence>